<organism evidence="1 2">
    <name type="scientific">Chryseotalea sanaruensis</name>
    <dbReference type="NCBI Taxonomy" id="2482724"/>
    <lineage>
        <taxon>Bacteria</taxon>
        <taxon>Pseudomonadati</taxon>
        <taxon>Bacteroidota</taxon>
        <taxon>Cytophagia</taxon>
        <taxon>Cytophagales</taxon>
        <taxon>Chryseotaleaceae</taxon>
        <taxon>Chryseotalea</taxon>
    </lineage>
</organism>
<dbReference type="GO" id="GO:0010411">
    <property type="term" value="P:xyloglucan metabolic process"/>
    <property type="evidence" value="ECO:0007669"/>
    <property type="project" value="TreeGrafter"/>
</dbReference>
<dbReference type="EMBL" id="BHXQ01000004">
    <property type="protein sequence ID" value="GCC52283.1"/>
    <property type="molecule type" value="Genomic_DNA"/>
</dbReference>
<keyword evidence="2" id="KW-1185">Reference proteome</keyword>
<comment type="caution">
    <text evidence="1">The sequence shown here is derived from an EMBL/GenBank/DDBJ whole genome shotgun (WGS) entry which is preliminary data.</text>
</comment>
<dbReference type="InterPro" id="IPR015943">
    <property type="entry name" value="WD40/YVTN_repeat-like_dom_sf"/>
</dbReference>
<dbReference type="PANTHER" id="PTHR43739:SF5">
    <property type="entry name" value="EXO-ALPHA-SIALIDASE"/>
    <property type="match status" value="1"/>
</dbReference>
<reference evidence="1 2" key="1">
    <citation type="submission" date="2018-11" db="EMBL/GenBank/DDBJ databases">
        <title>Chryseotalea sanarue gen. nov., sp., nov., a member of the family Cytophagaceae, isolated from a brackish lake in Hamamatsu Japan.</title>
        <authorList>
            <person name="Maejima Y."/>
            <person name="Iino T."/>
            <person name="Muraguchi Y."/>
            <person name="Fukuda K."/>
            <person name="Ohkuma M."/>
            <person name="Moriuchi R."/>
            <person name="Dohra H."/>
            <person name="Kimbara K."/>
            <person name="Shintani M."/>
        </authorList>
    </citation>
    <scope>NUCLEOTIDE SEQUENCE [LARGE SCALE GENOMIC DNA]</scope>
    <source>
        <strain evidence="1 2">Ys</strain>
    </source>
</reference>
<dbReference type="PANTHER" id="PTHR43739">
    <property type="entry name" value="XYLOGLUCANASE (EUROFUNG)"/>
    <property type="match status" value="1"/>
</dbReference>
<evidence type="ECO:0000313" key="1">
    <source>
        <dbReference type="EMBL" id="GCC52283.1"/>
    </source>
</evidence>
<sequence length="1468" mass="161612">MLSTIFLKDNTDAEAPLVDFVKYEKFQITNEMIQSWEEHDQKILKQLDQAYFNGLSATFLGPDKVGGRTTGILIDVANTNRIFAGSTTSGLFLSLDNGASWNAVNDQHKTLNYTSITQNLFDPEVIYFGTDADDNIFKSIDGGATFTEIALPNGVVDVFDLEHSKVSNNTIFAATNDGLLKSTNGGLSWIELMDGEVFDVVCLPSGKVLATNNQGIYSSQDGDPLSFSFANYEPFTGYSSALVAKIAYSYDFPDHVYVLGKNSGDYFLMKSEAGGTNWTGVSGVPDLGHQAGQFMAIVVKKNDPEFIGIGGISGFGQYSTDGGSSWNPFPAGHADQQIFLQHPANPDEFIIGNDGGIWRKNWSAITDEPEDLNETYGTTQFYFGDAYNGMVIGGTQDNGTWLFADGEWKNIRGADGFSCWISRQNPNKAYGSIQNGHIYVWNNLLSDNPEYEQIGPNPGDANVAISTIFAMNEADDEQLYFIDGGIKRTTDSGESWETIISDFVPTAIRVGNTVNPTLYYAGLNVYPIVNKLGKMVNAATASAGEEIDLSWKLPEDLPLGAISSIAVHPQTEELFITSNSQSANHAKVWKLSNVDIQIEGPEGPDNGQATQRSSGIPPGLPVNSIAINPVWPNNMIIGTPYGVYETLDQGGLWVKVSDIPNVRVDDIRATSDGKFVIFTYGRGIWELNRQDEPGGDFVTVPYSQNFESPLDEEHWITNTSTFFGEVTKTISIAYDNFCGNGKLLLRTITNPNPSLNSATLKLDLKNVSEPVIVSFAYKDNNANEEIGGYADPNAGLSGIFLSNNAGYSFVKISDFLPVNEYTYQTLDLSALAASQGLALTQFMMLKFQLYQQPNQTSLIDNLTIDKNTAAQVPILESFSLRTNPYWTFQSTGDGEVKKSSEYIPQSVPSHLVMFGGSSQIGYDLNQARLTIDLRDDVPAALTFDWKSFGNEHHASNGVYFSDNGGASFVKVLDLNTEEHFVYRKETIMLKETINDLGLCPTRNFVIKFQHYGKYGPPMAGGLAFDNVSIIESPYTGDYTSIPFKENFENPLSPSFWEKYASTAYSQIVATQSNAYADFCSEGKLVMRTLINDVPSLNEAWLGINLSNVLGSITLSFAYKDNYEIGGLTEENVDPSFNSGLFLSNDRGKTFSQIANITKSNDFAYYTFNLSELAQENNITLTETMVLKFQQYQQPGELVLIDNLMIDKGGIASTPYCEPFSGNFLQSWSLSKTNDGVVRVDYNPLVKGSGKLIMNSGPSSISYDQMRADLRIDISTSNDPLELSFDWKSLNNTDVQNANGVYLSDDGGLTFVKVYNLNTNVHNVYQNIVLNLTELMQANDLCATRDFVIRFQHYAKFGPPSFTGGFEFDNVCIEPAPDLLMSRLSIENSFSVYPNPYTTGGNLSVLTNYESVVIELVDGNGKLISRTRAGVVNESIEIGIDKVLTKLAYIRIIPDDKSKRTQSTTIIRN</sequence>
<evidence type="ECO:0008006" key="3">
    <source>
        <dbReference type="Google" id="ProtNLM"/>
    </source>
</evidence>
<protein>
    <recommendedName>
        <fullName evidence="3">Secretion system C-terminal sorting domain-containing protein</fullName>
    </recommendedName>
</protein>
<dbReference type="InterPro" id="IPR036278">
    <property type="entry name" value="Sialidase_sf"/>
</dbReference>
<accession>A0A401UBJ7</accession>
<dbReference type="Proteomes" id="UP000288227">
    <property type="component" value="Unassembled WGS sequence"/>
</dbReference>
<dbReference type="SUPFAM" id="SSF110296">
    <property type="entry name" value="Oligoxyloglucan reducing end-specific cellobiohydrolase"/>
    <property type="match status" value="2"/>
</dbReference>
<dbReference type="InterPro" id="IPR052025">
    <property type="entry name" value="Xyloglucanase_GH74"/>
</dbReference>
<name>A0A401UBJ7_9BACT</name>
<gene>
    <name evidence="1" type="ORF">SanaruYs_25190</name>
</gene>
<dbReference type="SUPFAM" id="SSF50939">
    <property type="entry name" value="Sialidases"/>
    <property type="match status" value="1"/>
</dbReference>
<evidence type="ECO:0000313" key="2">
    <source>
        <dbReference type="Proteomes" id="UP000288227"/>
    </source>
</evidence>
<dbReference type="Gene3D" id="2.130.10.10">
    <property type="entry name" value="YVTN repeat-like/Quinoprotein amine dehydrogenase"/>
    <property type="match status" value="2"/>
</dbReference>
<proteinExistence type="predicted"/>